<dbReference type="InterPro" id="IPR011990">
    <property type="entry name" value="TPR-like_helical_dom_sf"/>
</dbReference>
<dbReference type="Pfam" id="PF13001">
    <property type="entry name" value="ECM29_N"/>
    <property type="match status" value="2"/>
</dbReference>
<dbReference type="InterPro" id="IPR033745">
    <property type="entry name" value="Fis1_cytosol"/>
</dbReference>
<keyword evidence="4" id="KW-0962">Peroxisome biogenesis</keyword>
<feature type="transmembrane region" description="Helical" evidence="11">
    <location>
        <begin position="1372"/>
        <end position="1394"/>
    </location>
</feature>
<dbReference type="InterPro" id="IPR016024">
    <property type="entry name" value="ARM-type_fold"/>
</dbReference>
<evidence type="ECO:0000256" key="9">
    <source>
        <dbReference type="ARBA" id="ARBA00023128"/>
    </source>
</evidence>
<evidence type="ECO:0000256" key="3">
    <source>
        <dbReference type="ARBA" id="ARBA00008937"/>
    </source>
</evidence>
<dbReference type="Gene3D" id="1.25.10.10">
    <property type="entry name" value="Leucine-rich Repeat Variant"/>
    <property type="match status" value="2"/>
</dbReference>
<dbReference type="InterPro" id="IPR028061">
    <property type="entry name" value="Fis1_TPR_C"/>
</dbReference>
<comment type="caution">
    <text evidence="13">The sequence shown here is derived from an EMBL/GenBank/DDBJ whole genome shotgun (WGS) entry which is preliminary data.</text>
</comment>
<feature type="domain" description="Proteasome component Ecm29 N-terminal" evidence="12">
    <location>
        <begin position="27"/>
        <end position="317"/>
    </location>
</feature>
<dbReference type="SUPFAM" id="SSF48371">
    <property type="entry name" value="ARM repeat"/>
    <property type="match status" value="2"/>
</dbReference>
<evidence type="ECO:0000256" key="5">
    <source>
        <dbReference type="ARBA" id="ARBA00022692"/>
    </source>
</evidence>
<dbReference type="FunFam" id="1.25.40.10:FF:000167">
    <property type="entry name" value="Mitochondrial fission 1 protein"/>
    <property type="match status" value="1"/>
</dbReference>
<dbReference type="GO" id="GO:0036503">
    <property type="term" value="P:ERAD pathway"/>
    <property type="evidence" value="ECO:0007669"/>
    <property type="project" value="TreeGrafter"/>
</dbReference>
<keyword evidence="9" id="KW-0496">Mitochondrion</keyword>
<dbReference type="Proteomes" id="UP001206925">
    <property type="component" value="Unassembled WGS sequence"/>
</dbReference>
<evidence type="ECO:0000256" key="6">
    <source>
        <dbReference type="ARBA" id="ARBA00022737"/>
    </source>
</evidence>
<keyword evidence="8 11" id="KW-1133">Transmembrane helix</keyword>
<accession>A0AAD5BX92</accession>
<comment type="similarity">
    <text evidence="3">Belongs to the FIS1 family.</text>
</comment>
<evidence type="ECO:0000256" key="1">
    <source>
        <dbReference type="ARBA" id="ARBA00004549"/>
    </source>
</evidence>
<evidence type="ECO:0000256" key="8">
    <source>
        <dbReference type="ARBA" id="ARBA00022989"/>
    </source>
</evidence>
<evidence type="ECO:0000256" key="7">
    <source>
        <dbReference type="ARBA" id="ARBA00022787"/>
    </source>
</evidence>
<dbReference type="Pfam" id="PF14852">
    <property type="entry name" value="Fis1_TPR_N"/>
    <property type="match status" value="1"/>
</dbReference>
<keyword evidence="5 11" id="KW-0812">Transmembrane</keyword>
<dbReference type="Pfam" id="PF14853">
    <property type="entry name" value="Fis1_TPR_C"/>
    <property type="match status" value="1"/>
</dbReference>
<dbReference type="GO" id="GO:0005741">
    <property type="term" value="C:mitochondrial outer membrane"/>
    <property type="evidence" value="ECO:0007669"/>
    <property type="project" value="UniProtKB-SubCell"/>
</dbReference>
<evidence type="ECO:0000256" key="2">
    <source>
        <dbReference type="ARBA" id="ARBA00004572"/>
    </source>
</evidence>
<feature type="domain" description="Proteasome component Ecm29 N-terminal" evidence="12">
    <location>
        <begin position="318"/>
        <end position="457"/>
    </location>
</feature>
<dbReference type="PANTHER" id="PTHR23346:SF19">
    <property type="entry name" value="PROTEASOME ADAPTER AND SCAFFOLD PROTEIN ECM29"/>
    <property type="match status" value="1"/>
</dbReference>
<reference evidence="13" key="1">
    <citation type="submission" date="2022-06" db="EMBL/GenBank/DDBJ databases">
        <title>Uncovering the hologenomic basis of an extraordinary plant invasion.</title>
        <authorList>
            <person name="Bieker V.C."/>
            <person name="Martin M.D."/>
            <person name="Gilbert T."/>
            <person name="Hodgins K."/>
            <person name="Battlay P."/>
            <person name="Petersen B."/>
            <person name="Wilson J."/>
        </authorList>
    </citation>
    <scope>NUCLEOTIDE SEQUENCE</scope>
    <source>
        <strain evidence="13">AA19_3_7</strain>
        <tissue evidence="13">Leaf</tissue>
    </source>
</reference>
<dbReference type="GO" id="GO:0005778">
    <property type="term" value="C:peroxisomal membrane"/>
    <property type="evidence" value="ECO:0007669"/>
    <property type="project" value="UniProtKB-SubCell"/>
</dbReference>
<evidence type="ECO:0000256" key="4">
    <source>
        <dbReference type="ARBA" id="ARBA00022593"/>
    </source>
</evidence>
<dbReference type="CDD" id="cd12212">
    <property type="entry name" value="Fis1"/>
    <property type="match status" value="1"/>
</dbReference>
<organism evidence="13 14">
    <name type="scientific">Ambrosia artemisiifolia</name>
    <name type="common">Common ragweed</name>
    <dbReference type="NCBI Taxonomy" id="4212"/>
    <lineage>
        <taxon>Eukaryota</taxon>
        <taxon>Viridiplantae</taxon>
        <taxon>Streptophyta</taxon>
        <taxon>Embryophyta</taxon>
        <taxon>Tracheophyta</taxon>
        <taxon>Spermatophyta</taxon>
        <taxon>Magnoliopsida</taxon>
        <taxon>eudicotyledons</taxon>
        <taxon>Gunneridae</taxon>
        <taxon>Pentapetalae</taxon>
        <taxon>asterids</taxon>
        <taxon>campanulids</taxon>
        <taxon>Asterales</taxon>
        <taxon>Asteraceae</taxon>
        <taxon>Asteroideae</taxon>
        <taxon>Heliantheae alliance</taxon>
        <taxon>Heliantheae</taxon>
        <taxon>Ambrosia</taxon>
    </lineage>
</organism>
<dbReference type="GO" id="GO:0060090">
    <property type="term" value="F:molecular adaptor activity"/>
    <property type="evidence" value="ECO:0007669"/>
    <property type="project" value="InterPro"/>
</dbReference>
<gene>
    <name evidence="13" type="ORF">M8C21_033512</name>
</gene>
<dbReference type="EMBL" id="JAMZMK010010474">
    <property type="protein sequence ID" value="KAI7731341.1"/>
    <property type="molecule type" value="Genomic_DNA"/>
</dbReference>
<keyword evidence="14" id="KW-1185">Reference proteome</keyword>
<evidence type="ECO:0000313" key="14">
    <source>
        <dbReference type="Proteomes" id="UP001206925"/>
    </source>
</evidence>
<sequence>MATAAAGSSSSSTGGKIISDLEMEEMLDRMLTRLALCEDPNLQNLLSKLLPLTISALSRSSSPIRTKVMEILSHVNKRVKHQQHIGLPLEELWHLYMQDDAALMVRNFCIVYVEMAFDRLTEQNKENIAPTMLANISKLPSQHQDIILRMVLKVIGECHSSQISDEIAAKYRLISESQDREMFVEFCLHMLLYQPPSASGASPPGLSLSQSNRVVGKTPLNHDMLLIRKLGLLNVVDVMDLPAELVYPLYVAACADRHDPVIKRGEELLKKKASGVNLEDPKLINRLFLLFNGTVGAEHIAPDSRVNPGNPAMRAKIDQLKLMGPVILGGVLKSLDGYTSSESDSIARETKTFAFQAIGLLAKRLPQLFRDKIDMAVRLFNALKVESPSIRLIVQEATNSLAVAYKDAPATVLDDLESLLLENSQVEQGEVRFCALRWATTIFDSQHCPSRFICMLGAADAKLDIREMALEGLFLGKDQGRSTSENTSFKHPKLAEMLNYIVRQQPQLLESSEIREERLLFPSQTYVAAVRFLLQCFEADVEQNTATERTPEFVSSLGNMCLLLEHAMAYEGSVDLHATASKALIKIGSRFPEVEDILFAGGEALSFLWGGVPVTTDMILKTDYSSLSMTSNYLMADIASAEPTSKFVGIEGNEEYHVVARDMITKKLFDGLLYSTKKEERCSGTVWLVSLTMYCGRHPSIQKLLPDIQEAFSHLIGEQNELTQELASQGLSIVYELGDASMKKNLVNALVGTLTGTGKRKRAVKLAEDTEVFQEGSIGGNLSGGKLSTYKELCSLANEMGQPDLVYKFMDLANHQASLNSKRGAAFGFSKIAKLAGDALQPYLRQLVPRLVRYQYDPDKNVQDAMAHIWKSLVADSKKTIDEYLDLIIEDLLVQCGSRLWRSRESSCLALADLIQGRKFDQVGKHLKNIWTAAFRAMDDIKETVRTSGERLCRAVTSLTLRLCDISLTEISDARKAMDIVLPLLLTDGIMSKVDDIRKASITIVTKLAKGAGIAIRPHLSELVVCMLESLSSLEDQGLNYVEAAKAVVKLCEVLEESVSSYHQVLLTSLMKEVPGRIWEGKEDILEALSALCTSCHTTISAADPAIENDILSVVTSACNKKVKLFRDAAFRCLDKVLKAFKNPDFFGVVFPLLFEMCNGAFISKKGSSSLNGTDKAEARETEDTSVPHDKIVECITSCVLLARLNDIVKWQKDLVHVYSESLAPAIPWIVKVSVFTSIKELCSRINEGLKDSVDVSALVIEGCEREVAEAEKGSSDERKSECLLRLSWALVHSKRPDDVQRGIAMLEGSLPSTTDPLQMREKMYLLAVGYYRSGDYSRSRQLVDRCLEIAPDWRQALTLKKSIEDHIKKDGVIGIGIAATAVGLVAGGLAAALSRKK</sequence>
<dbReference type="GO" id="GO:0016559">
    <property type="term" value="P:peroxisome fission"/>
    <property type="evidence" value="ECO:0007669"/>
    <property type="project" value="UniProtKB-ARBA"/>
</dbReference>
<name>A0AAD5BX92_AMBAR</name>
<comment type="subcellular location">
    <subcellularLocation>
        <location evidence="2">Mitochondrion outer membrane</location>
        <topology evidence="2">Single-pass membrane protein</topology>
    </subcellularLocation>
    <subcellularLocation>
        <location evidence="1">Peroxisome membrane</location>
        <topology evidence="1">Single-pass membrane protein</topology>
    </subcellularLocation>
</comment>
<evidence type="ECO:0000256" key="11">
    <source>
        <dbReference type="SAM" id="Phobius"/>
    </source>
</evidence>
<keyword evidence="7" id="KW-1000">Mitochondrion outer membrane</keyword>
<keyword evidence="6" id="KW-0677">Repeat</keyword>
<dbReference type="GO" id="GO:0043248">
    <property type="term" value="P:proteasome assembly"/>
    <property type="evidence" value="ECO:0007669"/>
    <property type="project" value="InterPro"/>
</dbReference>
<evidence type="ECO:0000259" key="12">
    <source>
        <dbReference type="Pfam" id="PF13001"/>
    </source>
</evidence>
<dbReference type="SUPFAM" id="SSF48452">
    <property type="entry name" value="TPR-like"/>
    <property type="match status" value="1"/>
</dbReference>
<dbReference type="InterPro" id="IPR028058">
    <property type="entry name" value="Fis1_TPR_N"/>
</dbReference>
<dbReference type="GO" id="GO:0005634">
    <property type="term" value="C:nucleus"/>
    <property type="evidence" value="ECO:0007669"/>
    <property type="project" value="TreeGrafter"/>
</dbReference>
<protein>
    <recommendedName>
        <fullName evidence="12">Proteasome component Ecm29 N-terminal domain-containing protein</fullName>
    </recommendedName>
</protein>
<proteinExistence type="inferred from homology"/>
<dbReference type="PANTHER" id="PTHR23346">
    <property type="entry name" value="TRANSLATIONAL ACTIVATOR GCN1-RELATED"/>
    <property type="match status" value="1"/>
</dbReference>
<keyword evidence="10 11" id="KW-0472">Membrane</keyword>
<dbReference type="Gene3D" id="1.25.40.10">
    <property type="entry name" value="Tetratricopeptide repeat domain"/>
    <property type="match status" value="1"/>
</dbReference>
<dbReference type="InterPro" id="IPR024372">
    <property type="entry name" value="Ecm29_N"/>
</dbReference>
<evidence type="ECO:0000313" key="13">
    <source>
        <dbReference type="EMBL" id="KAI7731341.1"/>
    </source>
</evidence>
<dbReference type="InterPro" id="IPR011989">
    <property type="entry name" value="ARM-like"/>
</dbReference>
<evidence type="ECO:0000256" key="10">
    <source>
        <dbReference type="ARBA" id="ARBA00023136"/>
    </source>
</evidence>